<dbReference type="EMBL" id="PYAV01000020">
    <property type="protein sequence ID" value="PSL41276.1"/>
    <property type="molecule type" value="Genomic_DNA"/>
</dbReference>
<dbReference type="Proteomes" id="UP000242310">
    <property type="component" value="Unassembled WGS sequence"/>
</dbReference>
<gene>
    <name evidence="1" type="ORF">B0H94_12022</name>
</gene>
<sequence>MGSSWLILHHESIEKVDFANIKFYLSDIIGSSI</sequence>
<comment type="caution">
    <text evidence="1">The sequence shown here is derived from an EMBL/GenBank/DDBJ whole genome shotgun (WGS) entry which is preliminary data.</text>
</comment>
<organism evidence="1 2">
    <name type="scientific">Salsuginibacillus halophilus</name>
    <dbReference type="NCBI Taxonomy" id="517424"/>
    <lineage>
        <taxon>Bacteria</taxon>
        <taxon>Bacillati</taxon>
        <taxon>Bacillota</taxon>
        <taxon>Bacilli</taxon>
        <taxon>Bacillales</taxon>
        <taxon>Bacillaceae</taxon>
        <taxon>Salsuginibacillus</taxon>
    </lineage>
</organism>
<protein>
    <submittedName>
        <fullName evidence="1">Uncharacterized protein</fullName>
    </submittedName>
</protein>
<name>A0A2P8H4X3_9BACI</name>
<accession>A0A2P8H4X3</accession>
<evidence type="ECO:0000313" key="2">
    <source>
        <dbReference type="Proteomes" id="UP000242310"/>
    </source>
</evidence>
<evidence type="ECO:0000313" key="1">
    <source>
        <dbReference type="EMBL" id="PSL41276.1"/>
    </source>
</evidence>
<proteinExistence type="predicted"/>
<keyword evidence="2" id="KW-1185">Reference proteome</keyword>
<dbReference type="AlphaFoldDB" id="A0A2P8H4X3"/>
<reference evidence="1 2" key="1">
    <citation type="submission" date="2018-03" db="EMBL/GenBank/DDBJ databases">
        <title>Genomic Encyclopedia of Type Strains, Phase III (KMG-III): the genomes of soil and plant-associated and newly described type strains.</title>
        <authorList>
            <person name="Whitman W."/>
        </authorList>
    </citation>
    <scope>NUCLEOTIDE SEQUENCE [LARGE SCALE GENOMIC DNA]</scope>
    <source>
        <strain evidence="1 2">CGMCC 1.07653</strain>
    </source>
</reference>